<name>A0A5B1CMY9_9BACT</name>
<evidence type="ECO:0000313" key="2">
    <source>
        <dbReference type="EMBL" id="KAA1260940.1"/>
    </source>
</evidence>
<reference evidence="2 3" key="1">
    <citation type="submission" date="2019-08" db="EMBL/GenBank/DDBJ databases">
        <title>Deep-cultivation of Planctomycetes and their phenomic and genomic characterization uncovers novel biology.</title>
        <authorList>
            <person name="Wiegand S."/>
            <person name="Jogler M."/>
            <person name="Boedeker C."/>
            <person name="Pinto D."/>
            <person name="Vollmers J."/>
            <person name="Rivas-Marin E."/>
            <person name="Kohn T."/>
            <person name="Peeters S.H."/>
            <person name="Heuer A."/>
            <person name="Rast P."/>
            <person name="Oberbeckmann S."/>
            <person name="Bunk B."/>
            <person name="Jeske O."/>
            <person name="Meyerdierks A."/>
            <person name="Storesund J.E."/>
            <person name="Kallscheuer N."/>
            <person name="Luecker S."/>
            <person name="Lage O.M."/>
            <person name="Pohl T."/>
            <person name="Merkel B.J."/>
            <person name="Hornburger P."/>
            <person name="Mueller R.-W."/>
            <person name="Bruemmer F."/>
            <person name="Labrenz M."/>
            <person name="Spormann A.M."/>
            <person name="Op Den Camp H."/>
            <person name="Overmann J."/>
            <person name="Amann R."/>
            <person name="Jetten M.S.M."/>
            <person name="Mascher T."/>
            <person name="Medema M.H."/>
            <person name="Devos D.P."/>
            <person name="Kaster A.-K."/>
            <person name="Ovreas L."/>
            <person name="Rohde M."/>
            <person name="Galperin M.Y."/>
            <person name="Jogler C."/>
        </authorList>
    </citation>
    <scope>NUCLEOTIDE SEQUENCE [LARGE SCALE GENOMIC DNA]</scope>
    <source>
        <strain evidence="2 3">LF1</strain>
    </source>
</reference>
<evidence type="ECO:0008006" key="4">
    <source>
        <dbReference type="Google" id="ProtNLM"/>
    </source>
</evidence>
<proteinExistence type="predicted"/>
<organism evidence="2 3">
    <name type="scientific">Rubripirellula obstinata</name>
    <dbReference type="NCBI Taxonomy" id="406547"/>
    <lineage>
        <taxon>Bacteria</taxon>
        <taxon>Pseudomonadati</taxon>
        <taxon>Planctomycetota</taxon>
        <taxon>Planctomycetia</taxon>
        <taxon>Pirellulales</taxon>
        <taxon>Pirellulaceae</taxon>
        <taxon>Rubripirellula</taxon>
    </lineage>
</organism>
<dbReference type="Proteomes" id="UP000322699">
    <property type="component" value="Unassembled WGS sequence"/>
</dbReference>
<keyword evidence="3" id="KW-1185">Reference proteome</keyword>
<dbReference type="InterPro" id="IPR032675">
    <property type="entry name" value="LRR_dom_sf"/>
</dbReference>
<feature type="region of interest" description="Disordered" evidence="1">
    <location>
        <begin position="259"/>
        <end position="282"/>
    </location>
</feature>
<dbReference type="SUPFAM" id="SSF52058">
    <property type="entry name" value="L domain-like"/>
    <property type="match status" value="1"/>
</dbReference>
<protein>
    <recommendedName>
        <fullName evidence="4">Leucine Rich repeats (2 copies)</fullName>
    </recommendedName>
</protein>
<comment type="caution">
    <text evidence="2">The sequence shown here is derived from an EMBL/GenBank/DDBJ whole genome shotgun (WGS) entry which is preliminary data.</text>
</comment>
<accession>A0A5B1CMY9</accession>
<evidence type="ECO:0000313" key="3">
    <source>
        <dbReference type="Proteomes" id="UP000322699"/>
    </source>
</evidence>
<gene>
    <name evidence="2" type="ORF">LF1_34820</name>
</gene>
<dbReference type="Gene3D" id="3.80.10.10">
    <property type="entry name" value="Ribonuclease Inhibitor"/>
    <property type="match status" value="1"/>
</dbReference>
<sequence length="282" mass="31722">MPCPRFCPVGRNSIESSKGLRSFVGSLLSLTLLCHSFRATDYKLLQSCRELRYLEFSDHKRLAKCLSSMKQLECLYVSHAKLIDTEVSLPESLFEFSVTLGSFDAGKLCSQSRLQYVQIRNTKVDGQLQQIADLDSLKGLVLENLKNINLPVFQPMSKLETLTIAGMKAVSELDSLGNLNRLKKLCIENMPHFNKNSFGDLEVLRSLDRFCVYLGPSKKLHAVHQWLEELVQNVHIGRDIGNTYWPLTSAYVGGNTASANNRSSMKKASPWSNSEFGVQRPE</sequence>
<evidence type="ECO:0000256" key="1">
    <source>
        <dbReference type="SAM" id="MobiDB-lite"/>
    </source>
</evidence>
<dbReference type="EMBL" id="VRLW01000001">
    <property type="protein sequence ID" value="KAA1260940.1"/>
    <property type="molecule type" value="Genomic_DNA"/>
</dbReference>
<dbReference type="AlphaFoldDB" id="A0A5B1CMY9"/>